<feature type="chain" id="PRO_5044202932" evidence="1">
    <location>
        <begin position="23"/>
        <end position="368"/>
    </location>
</feature>
<organism evidence="2">
    <name type="scientific">Dickeya oryzae</name>
    <dbReference type="NCBI Taxonomy" id="1240404"/>
    <lineage>
        <taxon>Bacteria</taxon>
        <taxon>Pseudomonadati</taxon>
        <taxon>Pseudomonadota</taxon>
        <taxon>Gammaproteobacteria</taxon>
        <taxon>Enterobacterales</taxon>
        <taxon>Pectobacteriaceae</taxon>
        <taxon>Dickeya</taxon>
    </lineage>
</organism>
<dbReference type="EMBL" id="CP162670">
    <property type="protein sequence ID" value="XDL24400.1"/>
    <property type="molecule type" value="Genomic_DNA"/>
</dbReference>
<keyword evidence="1" id="KW-0732">Signal</keyword>
<feature type="signal peptide" evidence="1">
    <location>
        <begin position="1"/>
        <end position="22"/>
    </location>
</feature>
<evidence type="ECO:0000256" key="1">
    <source>
        <dbReference type="SAM" id="SignalP"/>
    </source>
</evidence>
<gene>
    <name evidence="2" type="ORF">LF929_019590</name>
</gene>
<dbReference type="AlphaFoldDB" id="A0AB39ILK9"/>
<dbReference type="GeneID" id="302583921"/>
<proteinExistence type="predicted"/>
<reference evidence="2" key="1">
    <citation type="submission" date="2024-07" db="EMBL/GenBank/DDBJ databases">
        <authorList>
            <person name="Pedron J."/>
        </authorList>
    </citation>
    <scope>NUCLEOTIDE SEQUENCE</scope>
    <source>
        <strain evidence="2">A003-S1-M15</strain>
    </source>
</reference>
<dbReference type="RefSeq" id="WP_368678952.1">
    <property type="nucleotide sequence ID" value="NZ_CP162670.1"/>
</dbReference>
<dbReference type="Pfam" id="PF06674">
    <property type="entry name" value="DUF1176"/>
    <property type="match status" value="1"/>
</dbReference>
<name>A0AB39ILK9_9GAMM</name>
<evidence type="ECO:0000313" key="2">
    <source>
        <dbReference type="EMBL" id="XDL24400.1"/>
    </source>
</evidence>
<sequence>MQFSKKLFLGGALALLSSGALAAGATILGYPAPIQKEFKNWQVTCNNLNTCQLNNYAERYSYQYVILKRDAGASGKISLSILLKPDQQAVYLDGTPFPLDAADWQIDNESDGDGKFYRYTTRLEVIQRFIQAARNAQQLALVEQPATREVEDGDVVSLNGLSAALLLADERQGRLKNRSALLNIGEGDVSQVPPVPTGQRVDITYHQPEPLSNGDVLAAAVSKAHQSVLCEPDEGEKSSEKLEAFPLSGKLALVMRKCSPGAYQGASDLFITPRNNPQAAKPVKLLALSISNAALVEMEEGPMGVKYEPQTGLLSHTVLVSSICGSGEGASWAFDGKAFQLVSYSFSSVCARRKDWPSVWAMPGYPTE</sequence>
<dbReference type="InterPro" id="IPR009560">
    <property type="entry name" value="DUF1176"/>
</dbReference>
<accession>A0AB39ILK9</accession>
<protein>
    <submittedName>
        <fullName evidence="2">DUF1176 domain-containing protein</fullName>
    </submittedName>
</protein>